<dbReference type="NCBIfam" id="TIGR01091">
    <property type="entry name" value="upp"/>
    <property type="match status" value="1"/>
</dbReference>
<comment type="pathway">
    <text evidence="1 15">Pyrimidine metabolism; UMP biosynthesis via salvage pathway; UMP from uracil: step 1/1.</text>
</comment>
<evidence type="ECO:0000256" key="15">
    <source>
        <dbReference type="HAMAP-Rule" id="MF_01218"/>
    </source>
</evidence>
<dbReference type="Proteomes" id="UP000199118">
    <property type="component" value="Unassembled WGS sequence"/>
</dbReference>
<evidence type="ECO:0000256" key="2">
    <source>
        <dbReference type="ARBA" id="ARBA00009516"/>
    </source>
</evidence>
<feature type="binding site" evidence="15">
    <location>
        <position position="88"/>
    </location>
    <ligand>
        <name>5-phospho-alpha-D-ribose 1-diphosphate</name>
        <dbReference type="ChEBI" id="CHEBI:58017"/>
    </ligand>
</feature>
<dbReference type="EC" id="2.4.2.9" evidence="3 15"/>
<organism evidence="17 18">
    <name type="scientific">Albimonas donghaensis</name>
    <dbReference type="NCBI Taxonomy" id="356660"/>
    <lineage>
        <taxon>Bacteria</taxon>
        <taxon>Pseudomonadati</taxon>
        <taxon>Pseudomonadota</taxon>
        <taxon>Alphaproteobacteria</taxon>
        <taxon>Rhodobacterales</taxon>
        <taxon>Paracoccaceae</taxon>
        <taxon>Albimonas</taxon>
    </lineage>
</organism>
<keyword evidence="8 15" id="KW-0460">Magnesium</keyword>
<dbReference type="FunFam" id="3.40.50.2020:FF:000003">
    <property type="entry name" value="Uracil phosphoribosyltransferase"/>
    <property type="match status" value="1"/>
</dbReference>
<evidence type="ECO:0000259" key="16">
    <source>
        <dbReference type="Pfam" id="PF14681"/>
    </source>
</evidence>
<evidence type="ECO:0000256" key="7">
    <source>
        <dbReference type="ARBA" id="ARBA00022741"/>
    </source>
</evidence>
<evidence type="ECO:0000313" key="17">
    <source>
        <dbReference type="EMBL" id="SDX84411.1"/>
    </source>
</evidence>
<gene>
    <name evidence="15" type="primary">upp</name>
    <name evidence="17" type="ORF">SAMN05444336_11168</name>
</gene>
<dbReference type="UniPathway" id="UPA00574">
    <property type="reaction ID" value="UER00636"/>
</dbReference>
<accession>A0A1H3F073</accession>
<dbReference type="GO" id="GO:0044206">
    <property type="term" value="P:UMP salvage"/>
    <property type="evidence" value="ECO:0007669"/>
    <property type="project" value="UniProtKB-UniRule"/>
</dbReference>
<dbReference type="AlphaFoldDB" id="A0A1H3F073"/>
<dbReference type="Pfam" id="PF14681">
    <property type="entry name" value="UPRTase"/>
    <property type="match status" value="1"/>
</dbReference>
<name>A0A1H3F073_9RHOB</name>
<sequence length="218" mass="23584">MSEPTSPESNPHLTLVDHPLVQHKLTLMRAKATSTATFRQLLREISLLLGYEALRTLPLTDTVIETPMQEMKAPVLAGKKLAVVSILRAGNGLLDGILELAPSARVGFVGLYRDEETLKPVQYYCKVPSDLADRPVLALDPMLATGNSSVAAVDLLKEKGAQDIRFLCLLAAPEGVARMKEAHPDVKIVTASLDEKLNEKGYIVPGLGDAGDRMFGTK</sequence>
<dbReference type="NCBIfam" id="NF001097">
    <property type="entry name" value="PRK00129.1"/>
    <property type="match status" value="1"/>
</dbReference>
<comment type="similarity">
    <text evidence="2 15">Belongs to the UPRTase family.</text>
</comment>
<evidence type="ECO:0000256" key="4">
    <source>
        <dbReference type="ARBA" id="ARBA00022533"/>
    </source>
</evidence>
<comment type="function">
    <text evidence="12 15">Catalyzes the conversion of uracil and 5-phospho-alpha-D-ribose 1-diphosphate (PRPP) to UMP and diphosphate.</text>
</comment>
<evidence type="ECO:0000256" key="6">
    <source>
        <dbReference type="ARBA" id="ARBA00022679"/>
    </source>
</evidence>
<evidence type="ECO:0000256" key="12">
    <source>
        <dbReference type="ARBA" id="ARBA00056901"/>
    </source>
</evidence>
<evidence type="ECO:0000256" key="13">
    <source>
        <dbReference type="ARBA" id="ARBA00072146"/>
    </source>
</evidence>
<feature type="binding site" evidence="15">
    <location>
        <position position="113"/>
    </location>
    <ligand>
        <name>5-phospho-alpha-D-ribose 1-diphosphate</name>
        <dbReference type="ChEBI" id="CHEBI:58017"/>
    </ligand>
</feature>
<evidence type="ECO:0000256" key="10">
    <source>
        <dbReference type="ARBA" id="ARBA00031082"/>
    </source>
</evidence>
<comment type="activity regulation">
    <text evidence="15">Allosterically activated by GTP.</text>
</comment>
<feature type="binding site" evidence="15">
    <location>
        <position position="203"/>
    </location>
    <ligand>
        <name>uracil</name>
        <dbReference type="ChEBI" id="CHEBI:17568"/>
    </ligand>
</feature>
<evidence type="ECO:0000256" key="8">
    <source>
        <dbReference type="ARBA" id="ARBA00022842"/>
    </source>
</evidence>
<dbReference type="STRING" id="356660.SAMN05444336_11168"/>
<reference evidence="17 18" key="1">
    <citation type="submission" date="2016-10" db="EMBL/GenBank/DDBJ databases">
        <authorList>
            <person name="de Groot N.N."/>
        </authorList>
    </citation>
    <scope>NUCLEOTIDE SEQUENCE [LARGE SCALE GENOMIC DNA]</scope>
    <source>
        <strain evidence="17 18">DSM 17890</strain>
    </source>
</reference>
<dbReference type="GO" id="GO:0005737">
    <property type="term" value="C:cytoplasm"/>
    <property type="evidence" value="ECO:0007669"/>
    <property type="project" value="UniProtKB-ARBA"/>
</dbReference>
<keyword evidence="4 15" id="KW-0021">Allosteric enzyme</keyword>
<dbReference type="RefSeq" id="WP_092684980.1">
    <property type="nucleotide sequence ID" value="NZ_FNMZ01000011.1"/>
</dbReference>
<dbReference type="HAMAP" id="MF_01218_B">
    <property type="entry name" value="Upp_B"/>
    <property type="match status" value="1"/>
</dbReference>
<evidence type="ECO:0000256" key="9">
    <source>
        <dbReference type="ARBA" id="ARBA00023134"/>
    </source>
</evidence>
<dbReference type="InterPro" id="IPR005765">
    <property type="entry name" value="UPRT"/>
</dbReference>
<dbReference type="OrthoDB" id="9781675at2"/>
<dbReference type="InterPro" id="IPR029057">
    <property type="entry name" value="PRTase-like"/>
</dbReference>
<dbReference type="GO" id="GO:0004845">
    <property type="term" value="F:uracil phosphoribosyltransferase activity"/>
    <property type="evidence" value="ECO:0007669"/>
    <property type="project" value="UniProtKB-UniRule"/>
</dbReference>
<evidence type="ECO:0000256" key="11">
    <source>
        <dbReference type="ARBA" id="ARBA00052919"/>
    </source>
</evidence>
<dbReference type="GO" id="GO:0006223">
    <property type="term" value="P:uracil salvage"/>
    <property type="evidence" value="ECO:0007669"/>
    <property type="project" value="InterPro"/>
</dbReference>
<evidence type="ECO:0000256" key="14">
    <source>
        <dbReference type="ARBA" id="ARBA00079807"/>
    </source>
</evidence>
<evidence type="ECO:0000256" key="1">
    <source>
        <dbReference type="ARBA" id="ARBA00005180"/>
    </source>
</evidence>
<comment type="cofactor">
    <cofactor evidence="15">
        <name>Mg(2+)</name>
        <dbReference type="ChEBI" id="CHEBI:18420"/>
    </cofactor>
    <text evidence="15">Binds 1 Mg(2+) ion per subunit. The magnesium is bound as Mg-PRPP.</text>
</comment>
<dbReference type="GO" id="GO:0005525">
    <property type="term" value="F:GTP binding"/>
    <property type="evidence" value="ECO:0007669"/>
    <property type="project" value="UniProtKB-KW"/>
</dbReference>
<dbReference type="InterPro" id="IPR034332">
    <property type="entry name" value="Upp_B"/>
</dbReference>
<evidence type="ECO:0000256" key="3">
    <source>
        <dbReference type="ARBA" id="ARBA00011894"/>
    </source>
</evidence>
<proteinExistence type="inferred from homology"/>
<dbReference type="PANTHER" id="PTHR32315:SF4">
    <property type="entry name" value="URACIL PHOSPHORIBOSYLTRANSFERASE, CHLOROPLASTIC"/>
    <property type="match status" value="1"/>
</dbReference>
<protein>
    <recommendedName>
        <fullName evidence="13 15">Uracil phosphoribosyltransferase</fullName>
        <ecNumber evidence="3 15">2.4.2.9</ecNumber>
    </recommendedName>
    <alternativeName>
        <fullName evidence="10 15">UMP pyrophosphorylase</fullName>
    </alternativeName>
    <alternativeName>
        <fullName evidence="14 15">UPRTase</fullName>
    </alternativeName>
</protein>
<feature type="binding site" evidence="15">
    <location>
        <position position="209"/>
    </location>
    <ligand>
        <name>5-phospho-alpha-D-ribose 1-diphosphate</name>
        <dbReference type="ChEBI" id="CHEBI:58017"/>
    </ligand>
</feature>
<dbReference type="InterPro" id="IPR000836">
    <property type="entry name" value="PRTase_dom"/>
</dbReference>
<comment type="catalytic activity">
    <reaction evidence="11 15">
        <text>UMP + diphosphate = 5-phospho-alpha-D-ribose 1-diphosphate + uracil</text>
        <dbReference type="Rhea" id="RHEA:13017"/>
        <dbReference type="ChEBI" id="CHEBI:17568"/>
        <dbReference type="ChEBI" id="CHEBI:33019"/>
        <dbReference type="ChEBI" id="CHEBI:57865"/>
        <dbReference type="ChEBI" id="CHEBI:58017"/>
        <dbReference type="EC" id="2.4.2.9"/>
    </reaction>
</comment>
<feature type="binding site" evidence="15">
    <location>
        <begin position="140"/>
        <end position="148"/>
    </location>
    <ligand>
        <name>5-phospho-alpha-D-ribose 1-diphosphate</name>
        <dbReference type="ChEBI" id="CHEBI:58017"/>
    </ligand>
</feature>
<keyword evidence="5 15" id="KW-0328">Glycosyltransferase</keyword>
<keyword evidence="18" id="KW-1185">Reference proteome</keyword>
<dbReference type="PANTHER" id="PTHR32315">
    <property type="entry name" value="ADENINE PHOSPHORIBOSYLTRANSFERASE"/>
    <property type="match status" value="1"/>
</dbReference>
<dbReference type="SUPFAM" id="SSF53271">
    <property type="entry name" value="PRTase-like"/>
    <property type="match status" value="1"/>
</dbReference>
<keyword evidence="6 15" id="KW-0808">Transferase</keyword>
<dbReference type="Gene3D" id="3.40.50.2020">
    <property type="match status" value="1"/>
</dbReference>
<evidence type="ECO:0000313" key="18">
    <source>
        <dbReference type="Proteomes" id="UP000199118"/>
    </source>
</evidence>
<dbReference type="GO" id="GO:0000287">
    <property type="term" value="F:magnesium ion binding"/>
    <property type="evidence" value="ECO:0007669"/>
    <property type="project" value="UniProtKB-UniRule"/>
</dbReference>
<keyword evidence="7 15" id="KW-0547">Nucleotide-binding</keyword>
<dbReference type="InterPro" id="IPR050054">
    <property type="entry name" value="UPRTase/APRTase"/>
</dbReference>
<dbReference type="CDD" id="cd06223">
    <property type="entry name" value="PRTases_typeI"/>
    <property type="match status" value="1"/>
</dbReference>
<feature type="domain" description="Phosphoribosyltransferase" evidence="16">
    <location>
        <begin position="16"/>
        <end position="217"/>
    </location>
</feature>
<evidence type="ECO:0000256" key="5">
    <source>
        <dbReference type="ARBA" id="ARBA00022676"/>
    </source>
</evidence>
<keyword evidence="9 15" id="KW-0342">GTP-binding</keyword>
<feature type="binding site" evidence="15">
    <location>
        <begin position="208"/>
        <end position="210"/>
    </location>
    <ligand>
        <name>uracil</name>
        <dbReference type="ChEBI" id="CHEBI:17568"/>
    </ligand>
</feature>
<dbReference type="EMBL" id="FNMZ01000011">
    <property type="protein sequence ID" value="SDX84411.1"/>
    <property type="molecule type" value="Genomic_DNA"/>
</dbReference>